<comment type="caution">
    <text evidence="5">The sequence shown here is derived from an EMBL/GenBank/DDBJ whole genome shotgun (WGS) entry which is preliminary data.</text>
</comment>
<dbReference type="PATRIC" id="fig|119224.3.peg.1297"/>
<evidence type="ECO:0000256" key="2">
    <source>
        <dbReference type="ARBA" id="ARBA00023125"/>
    </source>
</evidence>
<dbReference type="Pfam" id="PF12802">
    <property type="entry name" value="MarR_2"/>
    <property type="match status" value="1"/>
</dbReference>
<dbReference type="PANTHER" id="PTHR42756:SF1">
    <property type="entry name" value="TRANSCRIPTIONAL REPRESSOR OF EMRAB OPERON"/>
    <property type="match status" value="1"/>
</dbReference>
<dbReference type="GO" id="GO:0003677">
    <property type="term" value="F:DNA binding"/>
    <property type="evidence" value="ECO:0007669"/>
    <property type="project" value="UniProtKB-KW"/>
</dbReference>
<feature type="domain" description="HTH marR-type" evidence="4">
    <location>
        <begin position="1"/>
        <end position="138"/>
    </location>
</feature>
<dbReference type="InterPro" id="IPR023187">
    <property type="entry name" value="Tscrpt_reg_MarR-type_CS"/>
</dbReference>
<dbReference type="Gene3D" id="1.10.10.10">
    <property type="entry name" value="Winged helix-like DNA-binding domain superfamily/Winged helix DNA-binding domain"/>
    <property type="match status" value="1"/>
</dbReference>
<name>A0A0P6S1D8_9STRE</name>
<dbReference type="Proteomes" id="UP000049578">
    <property type="component" value="Unassembled WGS sequence"/>
</dbReference>
<keyword evidence="1" id="KW-0805">Transcription regulation</keyword>
<dbReference type="EMBL" id="LHQM01000044">
    <property type="protein sequence ID" value="KPJ21854.1"/>
    <property type="molecule type" value="Genomic_DNA"/>
</dbReference>
<accession>A0A0P6S1D8</accession>
<gene>
    <name evidence="5" type="ORF">AKK44_07740</name>
</gene>
<sequence>MTKLIADLRELTHHIEQIGEEMARKYDIEHLAGPQGHVLVFLEQHENKEIFVKDIEKRLQISKSVTSNLVKRMEKNGFIQVIASREDKRYKQVVLTESGRQKIPLLKECRAAMEGYFLKDITKKDLDTVKAVITQLKQNIQMYKGGDTHA</sequence>
<dbReference type="AlphaFoldDB" id="A0A0P6S1D8"/>
<dbReference type="RefSeq" id="WP_037595602.1">
    <property type="nucleotide sequence ID" value="NZ_LHQM01000044.1"/>
</dbReference>
<evidence type="ECO:0000259" key="4">
    <source>
        <dbReference type="PROSITE" id="PS50995"/>
    </source>
</evidence>
<dbReference type="InterPro" id="IPR036388">
    <property type="entry name" value="WH-like_DNA-bd_sf"/>
</dbReference>
<dbReference type="STRING" id="119224.AKK44_07740"/>
<evidence type="ECO:0000313" key="6">
    <source>
        <dbReference type="Proteomes" id="UP000049578"/>
    </source>
</evidence>
<dbReference type="GO" id="GO:0003700">
    <property type="term" value="F:DNA-binding transcription factor activity"/>
    <property type="evidence" value="ECO:0007669"/>
    <property type="project" value="InterPro"/>
</dbReference>
<keyword evidence="3" id="KW-0804">Transcription</keyword>
<protein>
    <submittedName>
        <fullName evidence="5">MarR family transcriptional regulator</fullName>
    </submittedName>
</protein>
<dbReference type="PROSITE" id="PS01117">
    <property type="entry name" value="HTH_MARR_1"/>
    <property type="match status" value="1"/>
</dbReference>
<dbReference type="InterPro" id="IPR036390">
    <property type="entry name" value="WH_DNA-bd_sf"/>
</dbReference>
<evidence type="ECO:0000256" key="1">
    <source>
        <dbReference type="ARBA" id="ARBA00023015"/>
    </source>
</evidence>
<evidence type="ECO:0000256" key="3">
    <source>
        <dbReference type="ARBA" id="ARBA00023163"/>
    </source>
</evidence>
<keyword evidence="2" id="KW-0238">DNA-binding</keyword>
<reference evidence="5 6" key="1">
    <citation type="submission" date="2015-08" db="EMBL/GenBank/DDBJ databases">
        <title>Genome sequence of Streptococcus phocae subsp. phocae ATCC 51973T isolated from liver specimen obtained from seal.</title>
        <authorList>
            <person name="Avendano-Herrera R."/>
        </authorList>
    </citation>
    <scope>NUCLEOTIDE SEQUENCE [LARGE SCALE GENOMIC DNA]</scope>
    <source>
        <strain evidence="5 6">ATCC 51973</strain>
    </source>
</reference>
<dbReference type="PANTHER" id="PTHR42756">
    <property type="entry name" value="TRANSCRIPTIONAL REGULATOR, MARR"/>
    <property type="match status" value="1"/>
</dbReference>
<evidence type="ECO:0000313" key="5">
    <source>
        <dbReference type="EMBL" id="KPJ21854.1"/>
    </source>
</evidence>
<organism evidence="5 6">
    <name type="scientific">Streptococcus phocae</name>
    <dbReference type="NCBI Taxonomy" id="119224"/>
    <lineage>
        <taxon>Bacteria</taxon>
        <taxon>Bacillati</taxon>
        <taxon>Bacillota</taxon>
        <taxon>Bacilli</taxon>
        <taxon>Lactobacillales</taxon>
        <taxon>Streptococcaceae</taxon>
        <taxon>Streptococcus</taxon>
    </lineage>
</organism>
<dbReference type="SMART" id="SM00347">
    <property type="entry name" value="HTH_MARR"/>
    <property type="match status" value="1"/>
</dbReference>
<keyword evidence="6" id="KW-1185">Reference proteome</keyword>
<proteinExistence type="predicted"/>
<dbReference type="SUPFAM" id="SSF46785">
    <property type="entry name" value="Winged helix' DNA-binding domain"/>
    <property type="match status" value="1"/>
</dbReference>
<dbReference type="PROSITE" id="PS50995">
    <property type="entry name" value="HTH_MARR_2"/>
    <property type="match status" value="1"/>
</dbReference>
<dbReference type="InterPro" id="IPR000835">
    <property type="entry name" value="HTH_MarR-typ"/>
</dbReference>